<comment type="caution">
    <text evidence="2">The sequence shown here is derived from an EMBL/GenBank/DDBJ whole genome shotgun (WGS) entry which is preliminary data.</text>
</comment>
<keyword evidence="1" id="KW-0812">Transmembrane</keyword>
<name>A0AAV0BLZ2_PHAPC</name>
<feature type="transmembrane region" description="Helical" evidence="1">
    <location>
        <begin position="155"/>
        <end position="177"/>
    </location>
</feature>
<dbReference type="EMBL" id="CALTRL010005899">
    <property type="protein sequence ID" value="CAH7687674.1"/>
    <property type="molecule type" value="Genomic_DNA"/>
</dbReference>
<proteinExistence type="predicted"/>
<dbReference type="AlphaFoldDB" id="A0AAV0BLZ2"/>
<protein>
    <submittedName>
        <fullName evidence="2">Expressed protein</fullName>
    </submittedName>
</protein>
<gene>
    <name evidence="2" type="ORF">PPACK8108_LOCUS22492</name>
</gene>
<organism evidence="2 3">
    <name type="scientific">Phakopsora pachyrhizi</name>
    <name type="common">Asian soybean rust disease fungus</name>
    <dbReference type="NCBI Taxonomy" id="170000"/>
    <lineage>
        <taxon>Eukaryota</taxon>
        <taxon>Fungi</taxon>
        <taxon>Dikarya</taxon>
        <taxon>Basidiomycota</taxon>
        <taxon>Pucciniomycotina</taxon>
        <taxon>Pucciniomycetes</taxon>
        <taxon>Pucciniales</taxon>
        <taxon>Phakopsoraceae</taxon>
        <taxon>Phakopsora</taxon>
    </lineage>
</organism>
<reference evidence="2" key="1">
    <citation type="submission" date="2022-06" db="EMBL/GenBank/DDBJ databases">
        <authorList>
            <consortium name="SYNGENTA / RWTH Aachen University"/>
        </authorList>
    </citation>
    <scope>NUCLEOTIDE SEQUENCE</scope>
</reference>
<feature type="transmembrane region" description="Helical" evidence="1">
    <location>
        <begin position="60"/>
        <end position="80"/>
    </location>
</feature>
<evidence type="ECO:0000313" key="3">
    <source>
        <dbReference type="Proteomes" id="UP001153365"/>
    </source>
</evidence>
<evidence type="ECO:0000256" key="1">
    <source>
        <dbReference type="SAM" id="Phobius"/>
    </source>
</evidence>
<feature type="transmembrane region" description="Helical" evidence="1">
    <location>
        <begin position="289"/>
        <end position="314"/>
    </location>
</feature>
<feature type="transmembrane region" description="Helical" evidence="1">
    <location>
        <begin position="410"/>
        <end position="428"/>
    </location>
</feature>
<feature type="transmembrane region" description="Helical" evidence="1">
    <location>
        <begin position="378"/>
        <end position="398"/>
    </location>
</feature>
<keyword evidence="1" id="KW-0472">Membrane</keyword>
<feature type="transmembrane region" description="Helical" evidence="1">
    <location>
        <begin position="108"/>
        <end position="134"/>
    </location>
</feature>
<accession>A0AAV0BLZ2</accession>
<dbReference type="Proteomes" id="UP001153365">
    <property type="component" value="Unassembled WGS sequence"/>
</dbReference>
<evidence type="ECO:0000313" key="2">
    <source>
        <dbReference type="EMBL" id="CAH7687674.1"/>
    </source>
</evidence>
<sequence length="482" mass="54610">MTVIRRELGCKKELASQAADIHNLIAIISPSENPFEAIVKYISDKNFPGLSKPTMMALEALLFVHFIICIFCLAIVFLSLRGERDGRWFYKKLYISDGNHKASTQPLYLVNCGMTLAISQLFASIMTSIYICMIHRSNEDAVFRVKAPLTACLGLIYYFEFISFWIFSWSSLYTWLYSEASYATKLKAGCKRTISPLYFNLVFISIPTIVLFINCFCICFISKATRLFAQVWFGLVEELHSGSHIWKNLRENSRSQQAQTRLTDNLIASIKRSLDFYPELLKRLNSSIVIMKFICAYWTTAMVIIFVVMTFSLWNLLVVSYRSINKEQPESQNVPIVLESNSLSDGCSSKKISGVVSTENSHSLVIKRRLVHLSIRSGAMLLAILGTITISFIGAIHTKLVVTNQSWRSAISVIPLFIATVAALPITFQCWRVYSENKLLTHGKNQSEDSAIINRECMESVSEINVLRISMPPNLYIVAHKV</sequence>
<feature type="transmembrane region" description="Helical" evidence="1">
    <location>
        <begin position="197"/>
        <end position="221"/>
    </location>
</feature>
<keyword evidence="3" id="KW-1185">Reference proteome</keyword>
<keyword evidence="1" id="KW-1133">Transmembrane helix</keyword>